<dbReference type="PATRIC" id="fig|264451.4.peg.2842"/>
<comment type="caution">
    <text evidence="1">The sequence shown here is derived from an EMBL/GenBank/DDBJ whole genome shotgun (WGS) entry which is preliminary data.</text>
</comment>
<evidence type="ECO:0000313" key="2">
    <source>
        <dbReference type="Proteomes" id="UP000050356"/>
    </source>
</evidence>
<evidence type="ECO:0000313" key="1">
    <source>
        <dbReference type="EMBL" id="KPW95043.1"/>
    </source>
</evidence>
<dbReference type="EMBL" id="LJQA01000367">
    <property type="protein sequence ID" value="KPW95043.1"/>
    <property type="molecule type" value="Genomic_DNA"/>
</dbReference>
<gene>
    <name evidence="1" type="ORF">ALO50_02053</name>
</gene>
<dbReference type="Gene3D" id="3.90.1150.10">
    <property type="entry name" value="Aspartate Aminotransferase, domain 1"/>
    <property type="match status" value="1"/>
</dbReference>
<reference evidence="1 2" key="1">
    <citation type="submission" date="2015-09" db="EMBL/GenBank/DDBJ databases">
        <title>Genome announcement of multiple Pseudomonas syringae strains.</title>
        <authorList>
            <person name="Thakur S."/>
            <person name="Wang P.W."/>
            <person name="Gong Y."/>
            <person name="Weir B.S."/>
            <person name="Guttman D.S."/>
        </authorList>
    </citation>
    <scope>NUCLEOTIDE SEQUENCE [LARGE SCALE GENOMIC DNA]</scope>
    <source>
        <strain evidence="1 2">ICMP17524</strain>
    </source>
</reference>
<protein>
    <submittedName>
        <fullName evidence="1">Glutamate-1-semialdehyde aminotransferase</fullName>
    </submittedName>
</protein>
<name>A0A0P9MSP2_PSESX</name>
<dbReference type="AlphaFoldDB" id="A0A0P9MSP2"/>
<sequence length="102" mass="11322">MRAGLDEIINRRGLPYVAYNMGSIVHLQTSGVLLLDTSNPLKLLRARNEAKTRKHMMEEMGAAYTAHGLITLAGSRIYTSLADTDDVIDDALERFDAVFQLV</sequence>
<accession>A0A0P9MSP2</accession>
<keyword evidence="1" id="KW-0808">Transferase</keyword>
<keyword evidence="1" id="KW-0032">Aminotransferase</keyword>
<organism evidence="1 2">
    <name type="scientific">Pseudomonas syringae pv. cerasicola</name>
    <dbReference type="NCBI Taxonomy" id="264451"/>
    <lineage>
        <taxon>Bacteria</taxon>
        <taxon>Pseudomonadati</taxon>
        <taxon>Pseudomonadota</taxon>
        <taxon>Gammaproteobacteria</taxon>
        <taxon>Pseudomonadales</taxon>
        <taxon>Pseudomonadaceae</taxon>
        <taxon>Pseudomonas</taxon>
        <taxon>Pseudomonas syringae</taxon>
    </lineage>
</organism>
<dbReference type="GO" id="GO:0008483">
    <property type="term" value="F:transaminase activity"/>
    <property type="evidence" value="ECO:0007669"/>
    <property type="project" value="UniProtKB-KW"/>
</dbReference>
<dbReference type="Proteomes" id="UP000050356">
    <property type="component" value="Unassembled WGS sequence"/>
</dbReference>
<dbReference type="InterPro" id="IPR015422">
    <property type="entry name" value="PyrdxlP-dep_Trfase_small"/>
</dbReference>
<proteinExistence type="predicted"/>